<dbReference type="GO" id="GO:0016616">
    <property type="term" value="F:oxidoreductase activity, acting on the CH-OH group of donors, NAD or NADP as acceptor"/>
    <property type="evidence" value="ECO:0007669"/>
    <property type="project" value="UniProtKB-ARBA"/>
</dbReference>
<dbReference type="Gene3D" id="3.90.180.10">
    <property type="entry name" value="Medium-chain alcohol dehydrogenases, catalytic domain"/>
    <property type="match status" value="1"/>
</dbReference>
<evidence type="ECO:0000313" key="8">
    <source>
        <dbReference type="Proteomes" id="UP000276741"/>
    </source>
</evidence>
<reference evidence="6" key="3">
    <citation type="journal article" date="2019" name="BMC Res. Notes">
        <title>Complete genome sequence of the Sulfodiicoccus acidiphilus strain HS-1T, the first crenarchaeon that lacks polB3, isolated from an acidic hot spring in Ohwaku-dani, Hakone, Japan.</title>
        <authorList>
            <person name="Sakai H.D."/>
            <person name="Kurosawa N."/>
        </authorList>
    </citation>
    <scope>NUCLEOTIDE SEQUENCE</scope>
    <source>
        <strain evidence="6">HS-1</strain>
    </source>
</reference>
<dbReference type="Proteomes" id="UP000616143">
    <property type="component" value="Unassembled WGS sequence"/>
</dbReference>
<evidence type="ECO:0000256" key="2">
    <source>
        <dbReference type="ARBA" id="ARBA00023002"/>
    </source>
</evidence>
<keyword evidence="3" id="KW-0119">Carbohydrate metabolism</keyword>
<evidence type="ECO:0000313" key="6">
    <source>
        <dbReference type="EMBL" id="BBD73662.1"/>
    </source>
</evidence>
<dbReference type="InterPro" id="IPR036291">
    <property type="entry name" value="NAD(P)-bd_dom_sf"/>
</dbReference>
<reference evidence="8" key="2">
    <citation type="submission" date="2018-04" db="EMBL/GenBank/DDBJ databases">
        <title>Complete genome sequence of Sulfodiicoccus acidiphilus strain HS-1.</title>
        <authorList>
            <person name="Sakai H.D."/>
            <person name="Kurosawa N."/>
        </authorList>
    </citation>
    <scope>NUCLEOTIDE SEQUENCE [LARGE SCALE GENOMIC DNA]</scope>
    <source>
        <strain evidence="8">HS-1</strain>
    </source>
</reference>
<dbReference type="Gene3D" id="3.40.50.720">
    <property type="entry name" value="NAD(P)-binding Rossmann-like Domain"/>
    <property type="match status" value="1"/>
</dbReference>
<dbReference type="InterPro" id="IPR013149">
    <property type="entry name" value="ADH-like_C"/>
</dbReference>
<dbReference type="InterPro" id="IPR050129">
    <property type="entry name" value="Zn_alcohol_dh"/>
</dbReference>
<dbReference type="PANTHER" id="PTHR43401:SF2">
    <property type="entry name" value="L-THREONINE 3-DEHYDROGENASE"/>
    <property type="match status" value="1"/>
</dbReference>
<accession>A0A348B660</accession>
<dbReference type="InterPro" id="IPR011032">
    <property type="entry name" value="GroES-like_sf"/>
</dbReference>
<evidence type="ECO:0000313" key="7">
    <source>
        <dbReference type="EMBL" id="GGU01983.1"/>
    </source>
</evidence>
<keyword evidence="1" id="KW-0521">NADP</keyword>
<dbReference type="SUPFAM" id="SSF51735">
    <property type="entry name" value="NAD(P)-binding Rossmann-fold domains"/>
    <property type="match status" value="1"/>
</dbReference>
<feature type="domain" description="Alcohol dehydrogenase-like N-terminal" evidence="5">
    <location>
        <begin position="32"/>
        <end position="133"/>
    </location>
</feature>
<feature type="domain" description="Alcohol dehydrogenase-like C-terminal" evidence="4">
    <location>
        <begin position="186"/>
        <end position="310"/>
    </location>
</feature>
<dbReference type="EMBL" id="BMQS01000021">
    <property type="protein sequence ID" value="GGU01983.1"/>
    <property type="molecule type" value="Genomic_DNA"/>
</dbReference>
<organism evidence="6 8">
    <name type="scientific">Sulfodiicoccus acidiphilus</name>
    <dbReference type="NCBI Taxonomy" id="1670455"/>
    <lineage>
        <taxon>Archaea</taxon>
        <taxon>Thermoproteota</taxon>
        <taxon>Thermoprotei</taxon>
        <taxon>Sulfolobales</taxon>
        <taxon>Sulfolobaceae</taxon>
        <taxon>Sulfodiicoccus</taxon>
    </lineage>
</organism>
<reference evidence="7" key="1">
    <citation type="journal article" date="2014" name="Int. J. Syst. Evol. Microbiol.">
        <title>Complete genome sequence of Corynebacterium casei LMG S-19264T (=DSM 44701T), isolated from a smear-ripened cheese.</title>
        <authorList>
            <consortium name="US DOE Joint Genome Institute (JGI-PGF)"/>
            <person name="Walter F."/>
            <person name="Albersmeier A."/>
            <person name="Kalinowski J."/>
            <person name="Ruckert C."/>
        </authorList>
    </citation>
    <scope>NUCLEOTIDE SEQUENCE</scope>
    <source>
        <strain evidence="7">JCM 31740</strain>
    </source>
</reference>
<dbReference type="EMBL" id="AP018553">
    <property type="protein sequence ID" value="BBD73662.1"/>
    <property type="molecule type" value="Genomic_DNA"/>
</dbReference>
<gene>
    <name evidence="7" type="ORF">GCM10007116_18860</name>
    <name evidence="6" type="ORF">HS1genome_2051</name>
</gene>
<keyword evidence="8" id="KW-1185">Reference proteome</keyword>
<dbReference type="KEGG" id="sacd:HS1genome_2051"/>
<dbReference type="SUPFAM" id="SSF50129">
    <property type="entry name" value="GroES-like"/>
    <property type="match status" value="1"/>
</dbReference>
<dbReference type="InterPro" id="IPR013154">
    <property type="entry name" value="ADH-like_N"/>
</dbReference>
<reference evidence="7" key="4">
    <citation type="submission" date="2020-09" db="EMBL/GenBank/DDBJ databases">
        <authorList>
            <person name="Sun Q."/>
            <person name="Ohkuma M."/>
        </authorList>
    </citation>
    <scope>NUCLEOTIDE SEQUENCE</scope>
    <source>
        <strain evidence="7">JCM 31740</strain>
    </source>
</reference>
<keyword evidence="2" id="KW-0560">Oxidoreductase</keyword>
<evidence type="ECO:0000256" key="3">
    <source>
        <dbReference type="ARBA" id="ARBA00023277"/>
    </source>
</evidence>
<evidence type="ECO:0000256" key="1">
    <source>
        <dbReference type="ARBA" id="ARBA00022857"/>
    </source>
</evidence>
<dbReference type="GO" id="GO:0043168">
    <property type="term" value="F:anion binding"/>
    <property type="evidence" value="ECO:0007669"/>
    <property type="project" value="UniProtKB-ARBA"/>
</dbReference>
<dbReference type="AlphaFoldDB" id="A0A348B660"/>
<dbReference type="Proteomes" id="UP000276741">
    <property type="component" value="Chromosome"/>
</dbReference>
<sequence length="348" mass="37725">MFSLPNLLVLAAVYRGPLKITVEQVDAPQIDEGEVLIRVRAVGVCPTDVKIYKRGSNSVRSPIVLGHEVSGEVVESKDPAFQVGTRVNVAADAPCLTCSNCRRGLENICTSMLSIGMNVDGAYAEMMRVPREFLDRGLVLPLPDEVSWEEGALIEPVAVSLHALSLVRPRSQDLVVVVGDGPNALIHVKLLKGVFGVRKLVVVGMKDHRLRAAMDFGADRVIRVNELENESNSLLNEGVDVLDLTVSNRESVAEAMSLMTSGTRMVIFGGATLDVPLHVSANKVHYGQLTLTGSTGTTVNEYREAHRLLSGRKVDLRGLVSHRFSLSEVKKALEFAESQEGLKSVVIP</sequence>
<dbReference type="GO" id="GO:0051262">
    <property type="term" value="P:protein tetramerization"/>
    <property type="evidence" value="ECO:0007669"/>
    <property type="project" value="UniProtKB-ARBA"/>
</dbReference>
<dbReference type="PANTHER" id="PTHR43401">
    <property type="entry name" value="L-THREONINE 3-DEHYDROGENASE"/>
    <property type="match status" value="1"/>
</dbReference>
<evidence type="ECO:0000259" key="5">
    <source>
        <dbReference type="Pfam" id="PF08240"/>
    </source>
</evidence>
<protein>
    <submittedName>
        <fullName evidence="6">Alcohol dehydrogenase</fullName>
    </submittedName>
</protein>
<proteinExistence type="predicted"/>
<evidence type="ECO:0000259" key="4">
    <source>
        <dbReference type="Pfam" id="PF00107"/>
    </source>
</evidence>
<name>A0A348B660_9CREN</name>
<dbReference type="Pfam" id="PF08240">
    <property type="entry name" value="ADH_N"/>
    <property type="match status" value="1"/>
</dbReference>
<dbReference type="GO" id="GO:0030554">
    <property type="term" value="F:adenyl nucleotide binding"/>
    <property type="evidence" value="ECO:0007669"/>
    <property type="project" value="UniProtKB-ARBA"/>
</dbReference>
<dbReference type="Pfam" id="PF00107">
    <property type="entry name" value="ADH_zinc_N"/>
    <property type="match status" value="1"/>
</dbReference>